<evidence type="ECO:0000256" key="3">
    <source>
        <dbReference type="ARBA" id="ARBA00022729"/>
    </source>
</evidence>
<evidence type="ECO:0000313" key="7">
    <source>
        <dbReference type="EMBL" id="KDO37775.1"/>
    </source>
</evidence>
<dbReference type="InterPro" id="IPR032675">
    <property type="entry name" value="LRR_dom_sf"/>
</dbReference>
<dbReference type="PANTHER" id="PTHR48010">
    <property type="entry name" value="OS05G0588300 PROTEIN"/>
    <property type="match status" value="1"/>
</dbReference>
<accession>A0A067D8A1</accession>
<dbReference type="SUPFAM" id="SSF52058">
    <property type="entry name" value="L domain-like"/>
    <property type="match status" value="1"/>
</dbReference>
<comment type="subcellular location">
    <subcellularLocation>
        <location evidence="1">Membrane</location>
    </subcellularLocation>
</comment>
<keyword evidence="8" id="KW-1185">Reference proteome</keyword>
<sequence>MVEICGSTTLIIETCGGLRYGTKEDIACLKSIKDSLEDPFNYLNSSWNFNNDTEGFICKFTGVECWHPDENKVLNLRLTDMGLKGQFPRGIRNCSSMTGLDLSSNKLYGSLPDDISKLVGFLTGLDLSSNNFSGSIPTNLANCSYLNSLKLDHNRFSGQIPPQLGQLGRLKSFSVANNL</sequence>
<keyword evidence="2" id="KW-0433">Leucine-rich repeat</keyword>
<dbReference type="InterPro" id="IPR013210">
    <property type="entry name" value="LRR_N_plant-typ"/>
</dbReference>
<evidence type="ECO:0000256" key="2">
    <source>
        <dbReference type="ARBA" id="ARBA00022614"/>
    </source>
</evidence>
<keyword evidence="5" id="KW-0472">Membrane</keyword>
<dbReference type="Pfam" id="PF00560">
    <property type="entry name" value="LRR_1"/>
    <property type="match status" value="3"/>
</dbReference>
<protein>
    <recommendedName>
        <fullName evidence="6">Leucine-rich repeat-containing N-terminal plant-type domain-containing protein</fullName>
    </recommendedName>
</protein>
<dbReference type="InterPro" id="IPR050994">
    <property type="entry name" value="At_inactive_RLKs"/>
</dbReference>
<dbReference type="EMBL" id="KK789665">
    <property type="protein sequence ID" value="KDO37775.1"/>
    <property type="molecule type" value="Genomic_DNA"/>
</dbReference>
<evidence type="ECO:0000256" key="1">
    <source>
        <dbReference type="ARBA" id="ARBA00004370"/>
    </source>
</evidence>
<gene>
    <name evidence="7" type="ORF">CISIN_1g042065mg</name>
</gene>
<dbReference type="STRING" id="2711.A0A067D8A1"/>
<evidence type="ECO:0000256" key="5">
    <source>
        <dbReference type="ARBA" id="ARBA00023136"/>
    </source>
</evidence>
<dbReference type="Gene3D" id="3.80.10.10">
    <property type="entry name" value="Ribonuclease Inhibitor"/>
    <property type="match status" value="1"/>
</dbReference>
<keyword evidence="3" id="KW-0732">Signal</keyword>
<proteinExistence type="predicted"/>
<dbReference type="AlphaFoldDB" id="A0A067D8A1"/>
<dbReference type="SMR" id="A0A067D8A1"/>
<keyword evidence="4" id="KW-0677">Repeat</keyword>
<feature type="non-terminal residue" evidence="7">
    <location>
        <position position="179"/>
    </location>
</feature>
<name>A0A067D8A1_CITSI</name>
<reference evidence="7 8" key="1">
    <citation type="submission" date="2014-04" db="EMBL/GenBank/DDBJ databases">
        <authorList>
            <consortium name="International Citrus Genome Consortium"/>
            <person name="Gmitter F."/>
            <person name="Chen C."/>
            <person name="Farmerie W."/>
            <person name="Harkins T."/>
            <person name="Desany B."/>
            <person name="Mohiuddin M."/>
            <person name="Kodira C."/>
            <person name="Borodovsky M."/>
            <person name="Lomsadze A."/>
            <person name="Burns P."/>
            <person name="Jenkins J."/>
            <person name="Prochnik S."/>
            <person name="Shu S."/>
            <person name="Chapman J."/>
            <person name="Pitluck S."/>
            <person name="Schmutz J."/>
            <person name="Rokhsar D."/>
        </authorList>
    </citation>
    <scope>NUCLEOTIDE SEQUENCE</scope>
</reference>
<feature type="domain" description="Leucine-rich repeat-containing N-terminal plant-type" evidence="6">
    <location>
        <begin position="24"/>
        <end position="66"/>
    </location>
</feature>
<dbReference type="Proteomes" id="UP000027120">
    <property type="component" value="Unassembled WGS sequence"/>
</dbReference>
<dbReference type="GO" id="GO:0016020">
    <property type="term" value="C:membrane"/>
    <property type="evidence" value="ECO:0007669"/>
    <property type="project" value="UniProtKB-SubCell"/>
</dbReference>
<dbReference type="FunFam" id="3.80.10.10:FF:000400">
    <property type="entry name" value="Nuclear pore complex protein NUP107"/>
    <property type="match status" value="1"/>
</dbReference>
<evidence type="ECO:0000256" key="4">
    <source>
        <dbReference type="ARBA" id="ARBA00022737"/>
    </source>
</evidence>
<dbReference type="InterPro" id="IPR001611">
    <property type="entry name" value="Leu-rich_rpt"/>
</dbReference>
<dbReference type="PANTHER" id="PTHR48010:SF55">
    <property type="entry name" value="OS01G0607900 PROTEIN"/>
    <property type="match status" value="1"/>
</dbReference>
<evidence type="ECO:0000313" key="8">
    <source>
        <dbReference type="Proteomes" id="UP000027120"/>
    </source>
</evidence>
<organism evidence="7 8">
    <name type="scientific">Citrus sinensis</name>
    <name type="common">Sweet orange</name>
    <name type="synonym">Citrus aurantium var. sinensis</name>
    <dbReference type="NCBI Taxonomy" id="2711"/>
    <lineage>
        <taxon>Eukaryota</taxon>
        <taxon>Viridiplantae</taxon>
        <taxon>Streptophyta</taxon>
        <taxon>Embryophyta</taxon>
        <taxon>Tracheophyta</taxon>
        <taxon>Spermatophyta</taxon>
        <taxon>Magnoliopsida</taxon>
        <taxon>eudicotyledons</taxon>
        <taxon>Gunneridae</taxon>
        <taxon>Pentapetalae</taxon>
        <taxon>rosids</taxon>
        <taxon>malvids</taxon>
        <taxon>Sapindales</taxon>
        <taxon>Rutaceae</taxon>
        <taxon>Aurantioideae</taxon>
        <taxon>Citrus</taxon>
    </lineage>
</organism>
<dbReference type="Pfam" id="PF08263">
    <property type="entry name" value="LRRNT_2"/>
    <property type="match status" value="1"/>
</dbReference>
<evidence type="ECO:0000259" key="6">
    <source>
        <dbReference type="Pfam" id="PF08263"/>
    </source>
</evidence>